<keyword evidence="5" id="KW-0812">Transmembrane</keyword>
<sequence>MAQLLRAAGTCAPDNPQGSPSIRLPASASLCSSTANGDLDKVIDLRSNWGFQNKKGESGIPHLHIFTMSRATERLMTLSCVAFDRLLAVLHVAVAEDHLEIVQYLVAHGAMLNLQDKKHRFTPLMLALAQQPPNFKEIIQALLKGKPDLNGQNSSGQTVVHLAAEYGEVEILKLLLGGKANVDAADSKKMTALHVAVGKGNLEIVQLLLETGHANVNVVDGNGNTPLHWACIKTCDDQLELISFLISKGAKPLKNVYGITPLHAEAMHCDPTANWPTAAAEALTAAFPDLEAEVSHRGLTARQTFEQGIDSEEPVKPSLAKSSFEEQRQGRRSKGNDDGKYQGGAAAARAAAIAHSKKKKIPKTSDEGSSMAPYMWIALVFAILAVLNAVFSSNS</sequence>
<accession>M4B755</accession>
<evidence type="ECO:0000256" key="1">
    <source>
        <dbReference type="ARBA" id="ARBA00022737"/>
    </source>
</evidence>
<dbReference type="STRING" id="559515.M4B755"/>
<evidence type="ECO:0000313" key="7">
    <source>
        <dbReference type="Proteomes" id="UP000011713"/>
    </source>
</evidence>
<dbReference type="OMA" id="HWACIKN"/>
<dbReference type="Proteomes" id="UP000011713">
    <property type="component" value="Unassembled WGS sequence"/>
</dbReference>
<keyword evidence="5" id="KW-1133">Transmembrane helix</keyword>
<reference evidence="7" key="1">
    <citation type="journal article" date="2010" name="Science">
        <title>Signatures of adaptation to obligate biotrophy in the Hyaloperonospora arabidopsidis genome.</title>
        <authorList>
            <person name="Baxter L."/>
            <person name="Tripathy S."/>
            <person name="Ishaque N."/>
            <person name="Boot N."/>
            <person name="Cabral A."/>
            <person name="Kemen E."/>
            <person name="Thines M."/>
            <person name="Ah-Fong A."/>
            <person name="Anderson R."/>
            <person name="Badejoko W."/>
            <person name="Bittner-Eddy P."/>
            <person name="Boore J.L."/>
            <person name="Chibucos M.C."/>
            <person name="Coates M."/>
            <person name="Dehal P."/>
            <person name="Delehaunty K."/>
            <person name="Dong S."/>
            <person name="Downton P."/>
            <person name="Dumas B."/>
            <person name="Fabro G."/>
            <person name="Fronick C."/>
            <person name="Fuerstenberg S.I."/>
            <person name="Fulton L."/>
            <person name="Gaulin E."/>
            <person name="Govers F."/>
            <person name="Hughes L."/>
            <person name="Humphray S."/>
            <person name="Jiang R.H."/>
            <person name="Judelson H."/>
            <person name="Kamoun S."/>
            <person name="Kyung K."/>
            <person name="Meijer H."/>
            <person name="Minx P."/>
            <person name="Morris P."/>
            <person name="Nelson J."/>
            <person name="Phuntumart V."/>
            <person name="Qutob D."/>
            <person name="Rehmany A."/>
            <person name="Rougon-Cardoso A."/>
            <person name="Ryden P."/>
            <person name="Torto-Alalibo T."/>
            <person name="Studholme D."/>
            <person name="Wang Y."/>
            <person name="Win J."/>
            <person name="Wood J."/>
            <person name="Clifton S.W."/>
            <person name="Rogers J."/>
            <person name="Van den Ackerveken G."/>
            <person name="Jones J.D."/>
            <person name="McDowell J.M."/>
            <person name="Beynon J."/>
            <person name="Tyler B.M."/>
        </authorList>
    </citation>
    <scope>NUCLEOTIDE SEQUENCE [LARGE SCALE GENOMIC DNA]</scope>
    <source>
        <strain evidence="7">Emoy2</strain>
    </source>
</reference>
<dbReference type="GO" id="GO:0005634">
    <property type="term" value="C:nucleus"/>
    <property type="evidence" value="ECO:0007669"/>
    <property type="project" value="TreeGrafter"/>
</dbReference>
<organism evidence="6 7">
    <name type="scientific">Hyaloperonospora arabidopsidis (strain Emoy2)</name>
    <name type="common">Downy mildew agent</name>
    <name type="synonym">Peronospora arabidopsidis</name>
    <dbReference type="NCBI Taxonomy" id="559515"/>
    <lineage>
        <taxon>Eukaryota</taxon>
        <taxon>Sar</taxon>
        <taxon>Stramenopiles</taxon>
        <taxon>Oomycota</taxon>
        <taxon>Peronosporomycetes</taxon>
        <taxon>Peronosporales</taxon>
        <taxon>Peronosporaceae</taxon>
        <taxon>Hyaloperonospora</taxon>
    </lineage>
</organism>
<dbReference type="GO" id="GO:0045944">
    <property type="term" value="P:positive regulation of transcription by RNA polymerase II"/>
    <property type="evidence" value="ECO:0007669"/>
    <property type="project" value="TreeGrafter"/>
</dbReference>
<dbReference type="HOGENOM" id="CLU_070219_0_0_1"/>
<dbReference type="AlphaFoldDB" id="M4B755"/>
<feature type="repeat" description="ANK" evidence="3">
    <location>
        <begin position="155"/>
        <end position="187"/>
    </location>
</feature>
<dbReference type="VEuPathDB" id="FungiDB:HpaG802107"/>
<keyword evidence="1" id="KW-0677">Repeat</keyword>
<dbReference type="PROSITE" id="PS50297">
    <property type="entry name" value="ANK_REP_REGION"/>
    <property type="match status" value="4"/>
</dbReference>
<reference evidence="6" key="2">
    <citation type="submission" date="2015-06" db="UniProtKB">
        <authorList>
            <consortium name="EnsemblProtists"/>
        </authorList>
    </citation>
    <scope>IDENTIFICATION</scope>
    <source>
        <strain evidence="6">Emoy2</strain>
    </source>
</reference>
<dbReference type="EnsemblProtists" id="HpaT802107">
    <property type="protein sequence ID" value="HpaP802107"/>
    <property type="gene ID" value="HpaG802107"/>
</dbReference>
<feature type="repeat" description="ANK" evidence="3">
    <location>
        <begin position="90"/>
        <end position="117"/>
    </location>
</feature>
<dbReference type="Pfam" id="PF12796">
    <property type="entry name" value="Ank_2"/>
    <property type="match status" value="1"/>
</dbReference>
<dbReference type="SMART" id="SM00248">
    <property type="entry name" value="ANK"/>
    <property type="match status" value="5"/>
</dbReference>
<keyword evidence="2 3" id="KW-0040">ANK repeat</keyword>
<dbReference type="InParanoid" id="M4B755"/>
<dbReference type="SUPFAM" id="SSF48403">
    <property type="entry name" value="Ankyrin repeat"/>
    <property type="match status" value="1"/>
</dbReference>
<evidence type="ECO:0000256" key="3">
    <source>
        <dbReference type="PROSITE-ProRule" id="PRU00023"/>
    </source>
</evidence>
<dbReference type="PANTHER" id="PTHR24193">
    <property type="entry name" value="ANKYRIN REPEAT PROTEIN"/>
    <property type="match status" value="1"/>
</dbReference>
<keyword evidence="7" id="KW-1185">Reference proteome</keyword>
<dbReference type="PANTHER" id="PTHR24193:SF121">
    <property type="entry name" value="ADA2A-CONTAINING COMPLEX COMPONENT 3, ISOFORM D"/>
    <property type="match status" value="1"/>
</dbReference>
<dbReference type="InterPro" id="IPR002110">
    <property type="entry name" value="Ankyrin_rpt"/>
</dbReference>
<dbReference type="eggNOG" id="KOG4412">
    <property type="taxonomic scope" value="Eukaryota"/>
</dbReference>
<dbReference type="GO" id="GO:0000976">
    <property type="term" value="F:transcription cis-regulatory region binding"/>
    <property type="evidence" value="ECO:0007669"/>
    <property type="project" value="TreeGrafter"/>
</dbReference>
<keyword evidence="5" id="KW-0472">Membrane</keyword>
<dbReference type="Pfam" id="PF00023">
    <property type="entry name" value="Ank"/>
    <property type="match status" value="2"/>
</dbReference>
<feature type="transmembrane region" description="Helical" evidence="5">
    <location>
        <begin position="371"/>
        <end position="391"/>
    </location>
</feature>
<protein>
    <submittedName>
        <fullName evidence="6">Uncharacterized protein</fullName>
    </submittedName>
</protein>
<evidence type="ECO:0000256" key="4">
    <source>
        <dbReference type="SAM" id="MobiDB-lite"/>
    </source>
</evidence>
<feature type="repeat" description="ANK" evidence="3">
    <location>
        <begin position="188"/>
        <end position="212"/>
    </location>
</feature>
<evidence type="ECO:0000313" key="6">
    <source>
        <dbReference type="EnsemblProtists" id="HpaP802107"/>
    </source>
</evidence>
<evidence type="ECO:0000256" key="2">
    <source>
        <dbReference type="ARBA" id="ARBA00023043"/>
    </source>
</evidence>
<evidence type="ECO:0000256" key="5">
    <source>
        <dbReference type="SAM" id="Phobius"/>
    </source>
</evidence>
<dbReference type="Gene3D" id="1.25.40.20">
    <property type="entry name" value="Ankyrin repeat-containing domain"/>
    <property type="match status" value="2"/>
</dbReference>
<dbReference type="InterPro" id="IPR050663">
    <property type="entry name" value="Ankyrin-SOCS_Box"/>
</dbReference>
<dbReference type="EMBL" id="JH598637">
    <property type="status" value="NOT_ANNOTATED_CDS"/>
    <property type="molecule type" value="Genomic_DNA"/>
</dbReference>
<feature type="repeat" description="ANK" evidence="3">
    <location>
        <begin position="222"/>
        <end position="250"/>
    </location>
</feature>
<proteinExistence type="predicted"/>
<dbReference type="InterPro" id="IPR036770">
    <property type="entry name" value="Ankyrin_rpt-contain_sf"/>
</dbReference>
<name>M4B755_HYAAE</name>
<dbReference type="PROSITE" id="PS50088">
    <property type="entry name" value="ANK_REPEAT"/>
    <property type="match status" value="4"/>
</dbReference>
<feature type="compositionally biased region" description="Basic and acidic residues" evidence="4">
    <location>
        <begin position="323"/>
        <end position="340"/>
    </location>
</feature>
<feature type="region of interest" description="Disordered" evidence="4">
    <location>
        <begin position="302"/>
        <end position="345"/>
    </location>
</feature>